<dbReference type="PANTHER" id="PTHR12904:SF22">
    <property type="entry name" value="ZYG-11 FAMILY MEMBER B, CELL CYCLE REGULATOR"/>
    <property type="match status" value="1"/>
</dbReference>
<dbReference type="InterPro" id="IPR016024">
    <property type="entry name" value="ARM-type_fold"/>
</dbReference>
<accession>A0A087U7H2</accession>
<dbReference type="SUPFAM" id="SSF48371">
    <property type="entry name" value="ARM repeat"/>
    <property type="match status" value="1"/>
</dbReference>
<dbReference type="EMBL" id="KK118574">
    <property type="protein sequence ID" value="KFM73311.1"/>
    <property type="molecule type" value="Genomic_DNA"/>
</dbReference>
<dbReference type="STRING" id="407821.A0A087U7H2"/>
<dbReference type="InterPro" id="IPR011989">
    <property type="entry name" value="ARM-like"/>
</dbReference>
<sequence length="530" mass="60411">MYNLKISHTNTFLPVLQKLHKLQHLDISDDKDEPYELATVNMSAFSEFLKDPGCLLSLISLDITGKNGVDADTLKAFLKNHPQMRFLGLLETEACQDDFFCEISDPVFKHKLVVSGFASESQVLVSLRRYMQRKFYLQKSLCYLYTFIQNLPDVRLDIVQLVLQSMKTYPKILSVQMAATACLYNLTKFGLSSMIHTSVLKQIVDYTLVAMENFPKQQQLQKNTLLTLCSDRMLVDVSFDRYHCAELVMNSLMAFDDPAMNRMSVAICSILAARISTVETSNLGEKSAYMIRLLDIVKSKADHGEIDIMMKFTLSALWNLTDESPRTCSVFLESGGMKLFLDVLRKFPGESAVETKVLGLMNNIAEVNYLREQLMHEDFISILKQLLHSEHIDVSYFAAGIIAHLASEGENFWNCNCISWNDVILELGSTIARWSVPETEMVAYRSFNPFYPLFSCSNAYQVQLWAAWAIYHVCLKNSKRYCKMIIEDGGAQILKNLLRDPELHPSVADICKEILRIVKEEFPNMINTSL</sequence>
<keyword evidence="1" id="KW-0833">Ubl conjugation pathway</keyword>
<proteinExistence type="predicted"/>
<dbReference type="PANTHER" id="PTHR12904">
    <property type="match status" value="1"/>
</dbReference>
<protein>
    <submittedName>
        <fullName evidence="3">Protein zyg-11-like protein</fullName>
    </submittedName>
</protein>
<dbReference type="AlphaFoldDB" id="A0A087U7H2"/>
<organism evidence="3 4">
    <name type="scientific">Stegodyphus mimosarum</name>
    <name type="common">African social velvet spider</name>
    <dbReference type="NCBI Taxonomy" id="407821"/>
    <lineage>
        <taxon>Eukaryota</taxon>
        <taxon>Metazoa</taxon>
        <taxon>Ecdysozoa</taxon>
        <taxon>Arthropoda</taxon>
        <taxon>Chelicerata</taxon>
        <taxon>Arachnida</taxon>
        <taxon>Araneae</taxon>
        <taxon>Araneomorphae</taxon>
        <taxon>Entelegynae</taxon>
        <taxon>Eresoidea</taxon>
        <taxon>Eresidae</taxon>
        <taxon>Stegodyphus</taxon>
    </lineage>
</organism>
<gene>
    <name evidence="3" type="ORF">X975_01630</name>
</gene>
<evidence type="ECO:0000313" key="4">
    <source>
        <dbReference type="Proteomes" id="UP000054359"/>
    </source>
</evidence>
<feature type="non-terminal residue" evidence="3">
    <location>
        <position position="530"/>
    </location>
</feature>
<dbReference type="Proteomes" id="UP000054359">
    <property type="component" value="Unassembled WGS sequence"/>
</dbReference>
<reference evidence="3 4" key="1">
    <citation type="submission" date="2013-11" db="EMBL/GenBank/DDBJ databases">
        <title>Genome sequencing of Stegodyphus mimosarum.</title>
        <authorList>
            <person name="Bechsgaard J."/>
        </authorList>
    </citation>
    <scope>NUCLEOTIDE SEQUENCE [LARGE SCALE GENOMIC DNA]</scope>
</reference>
<evidence type="ECO:0000256" key="1">
    <source>
        <dbReference type="ARBA" id="ARBA00022786"/>
    </source>
</evidence>
<feature type="domain" description="Protein zer-1 homolog-like C-terminal" evidence="2">
    <location>
        <begin position="166"/>
        <end position="519"/>
    </location>
</feature>
<dbReference type="InterPro" id="IPR051341">
    <property type="entry name" value="Zyg-11_UBL_adapter"/>
</dbReference>
<dbReference type="OrthoDB" id="5783533at2759"/>
<dbReference type="OMA" id="LTICNDY"/>
<dbReference type="GO" id="GO:0031462">
    <property type="term" value="C:Cul2-RING ubiquitin ligase complex"/>
    <property type="evidence" value="ECO:0007669"/>
    <property type="project" value="TreeGrafter"/>
</dbReference>
<name>A0A087U7H2_STEMI</name>
<dbReference type="InterPro" id="IPR055142">
    <property type="entry name" value="ZER1-like_C"/>
</dbReference>
<dbReference type="Gene3D" id="1.25.10.10">
    <property type="entry name" value="Leucine-rich Repeat Variant"/>
    <property type="match status" value="1"/>
</dbReference>
<keyword evidence="4" id="KW-1185">Reference proteome</keyword>
<dbReference type="Pfam" id="PF22964">
    <property type="entry name" value="ZER1-like_2nd"/>
    <property type="match status" value="1"/>
</dbReference>
<evidence type="ECO:0000259" key="2">
    <source>
        <dbReference type="Pfam" id="PF22964"/>
    </source>
</evidence>
<evidence type="ECO:0000313" key="3">
    <source>
        <dbReference type="EMBL" id="KFM73311.1"/>
    </source>
</evidence>